<evidence type="ECO:0000259" key="9">
    <source>
        <dbReference type="Pfam" id="PF04824"/>
    </source>
</evidence>
<dbReference type="InterPro" id="IPR006909">
    <property type="entry name" value="Rad21/Rec8_C_eu"/>
</dbReference>
<dbReference type="InterPro" id="IPR023093">
    <property type="entry name" value="ScpA-like_C"/>
</dbReference>
<dbReference type="Pfam" id="PF04824">
    <property type="entry name" value="Rad21_Rec8"/>
    <property type="match status" value="1"/>
</dbReference>
<dbReference type="FunFam" id="1.10.10.580:FF:000002">
    <property type="entry name" value="Sister chromatid cohesion 1 protein 4"/>
    <property type="match status" value="1"/>
</dbReference>
<evidence type="ECO:0000256" key="4">
    <source>
        <dbReference type="ARBA" id="ARBA00022776"/>
    </source>
</evidence>
<feature type="domain" description="Rad21/Rec8-like protein C-terminal eukaryotic" evidence="9">
    <location>
        <begin position="703"/>
        <end position="753"/>
    </location>
</feature>
<keyword evidence="4" id="KW-0498">Mitosis</keyword>
<keyword evidence="4" id="KW-0131">Cell cycle</keyword>
<dbReference type="EMBL" id="JARBHA010000013">
    <property type="protein sequence ID" value="KAJ9685767.1"/>
    <property type="molecule type" value="Genomic_DNA"/>
</dbReference>
<dbReference type="Pfam" id="PF04825">
    <property type="entry name" value="Rad21_Rec8_N"/>
    <property type="match status" value="1"/>
</dbReference>
<evidence type="ECO:0000313" key="12">
    <source>
        <dbReference type="Proteomes" id="UP001168098"/>
    </source>
</evidence>
<keyword evidence="12" id="KW-1185">Reference proteome</keyword>
<dbReference type="GO" id="GO:0051301">
    <property type="term" value="P:cell division"/>
    <property type="evidence" value="ECO:0007669"/>
    <property type="project" value="UniProtKB-KW"/>
</dbReference>
<gene>
    <name evidence="11" type="ORF">PVL29_017709</name>
</gene>
<evidence type="ECO:0000256" key="1">
    <source>
        <dbReference type="ARBA" id="ARBA00004123"/>
    </source>
</evidence>
<evidence type="ECO:0000256" key="8">
    <source>
        <dbReference type="SAM" id="MobiDB-lite"/>
    </source>
</evidence>
<reference evidence="11 12" key="1">
    <citation type="journal article" date="2023" name="BMC Biotechnol.">
        <title>Vitis rotundifolia cv Carlos genome sequencing.</title>
        <authorList>
            <person name="Huff M."/>
            <person name="Hulse-Kemp A."/>
            <person name="Scheffler B."/>
            <person name="Youngblood R."/>
            <person name="Simpson S."/>
            <person name="Babiker E."/>
            <person name="Staton M."/>
        </authorList>
    </citation>
    <scope>NUCLEOTIDE SEQUENCE [LARGE SCALE GENOMIC DNA]</scope>
    <source>
        <tissue evidence="11">Leaf</tissue>
    </source>
</reference>
<evidence type="ECO:0000256" key="2">
    <source>
        <dbReference type="ARBA" id="ARBA00009870"/>
    </source>
</evidence>
<comment type="similarity">
    <text evidence="2">Belongs to the rad21 family.</text>
</comment>
<dbReference type="Gene3D" id="1.10.10.580">
    <property type="entry name" value="Structural maintenance of chromosome 1. Chain E"/>
    <property type="match status" value="1"/>
</dbReference>
<feature type="region of interest" description="Disordered" evidence="8">
    <location>
        <begin position="474"/>
        <end position="517"/>
    </location>
</feature>
<dbReference type="InterPro" id="IPR036390">
    <property type="entry name" value="WH_DNA-bd_sf"/>
</dbReference>
<evidence type="ECO:0000259" key="10">
    <source>
        <dbReference type="Pfam" id="PF04825"/>
    </source>
</evidence>
<protein>
    <recommendedName>
        <fullName evidence="13">Sister chromatid cohesion 1 protein 3</fullName>
    </recommendedName>
</protein>
<evidence type="ECO:0008006" key="13">
    <source>
        <dbReference type="Google" id="ProtNLM"/>
    </source>
</evidence>
<keyword evidence="3" id="KW-0132">Cell division</keyword>
<dbReference type="Proteomes" id="UP001168098">
    <property type="component" value="Unassembled WGS sequence"/>
</dbReference>
<dbReference type="GO" id="GO:0005634">
    <property type="term" value="C:nucleus"/>
    <property type="evidence" value="ECO:0007669"/>
    <property type="project" value="UniProtKB-SubCell"/>
</dbReference>
<evidence type="ECO:0000256" key="3">
    <source>
        <dbReference type="ARBA" id="ARBA00022618"/>
    </source>
</evidence>
<comment type="subunit">
    <text evidence="7">Component of the cohesin complex.</text>
</comment>
<accession>A0AA38ZBY9</accession>
<keyword evidence="6" id="KW-0539">Nucleus</keyword>
<dbReference type="GO" id="GO:0008278">
    <property type="term" value="C:cohesin complex"/>
    <property type="evidence" value="ECO:0007669"/>
    <property type="project" value="InterPro"/>
</dbReference>
<keyword evidence="5" id="KW-0159">Chromosome partition</keyword>
<comment type="subcellular location">
    <subcellularLocation>
        <location evidence="1">Nucleus</location>
    </subcellularLocation>
</comment>
<proteinExistence type="inferred from homology"/>
<dbReference type="SUPFAM" id="SSF46785">
    <property type="entry name" value="Winged helix' DNA-binding domain"/>
    <property type="match status" value="1"/>
</dbReference>
<dbReference type="CDD" id="cd21793">
    <property type="entry name" value="Rad21_Rec8_M_AtSYN1-like"/>
    <property type="match status" value="1"/>
</dbReference>
<dbReference type="PANTHER" id="PTHR12585">
    <property type="entry name" value="SCC1 / RAD21 FAMILY MEMBER"/>
    <property type="match status" value="1"/>
</dbReference>
<dbReference type="GO" id="GO:0003682">
    <property type="term" value="F:chromatin binding"/>
    <property type="evidence" value="ECO:0007669"/>
    <property type="project" value="TreeGrafter"/>
</dbReference>
<dbReference type="GO" id="GO:0007062">
    <property type="term" value="P:sister chromatid cohesion"/>
    <property type="evidence" value="ECO:0007669"/>
    <property type="project" value="InterPro"/>
</dbReference>
<sequence>MFYSHTFLARKGPLGTVWCAAHLQHKLKKSHYTATDIPSTVERIMFPEVPIALRMSGHLLLGVVRIYSKKVDYLYQDCNIVLIGMRKAFSSIEVNLPEDASHAPFHSITLPDTFELDALDLAADIYVEGALDMHLRAQEEITLTDQIPIGRDPYIAITFDEDVMMDLSNHEEIPDSGVRPMDEDVVHPSPVEGRADFQDPGLSDIMGQSNERLNEDNLPHDLPEIEVMRDAIHDLHSENLPVGGNAGFQDPGPSHQMEQLNERFNEETVPQEVPEMEVMRDAVHDLQSERLPVWPEHGNDTTELDRSLDQMLNEKESLSPNMPDILYSGEQSLPFQQRSEPPASAVSQDAPEIFDSHISFGHVSPALAIGSTPPVEKPKAKPRKRKQLFDMSLVLPNKLMKKALEDSSGLLRKKKRLPCSALDIWKINIKSRKENVFFDPSVTGMCEDLNNTFREDVISLKPHLAITEQAFPEPSVAQSPAPMPEEAFPEPSVARSPAPMPEEAFPGPEVAPSPDAMPEEAIPEPGVQSPALMPDLDIEIERLRDHEGNAGSNILPEIMPSPTRLIHSPSRFPSSSIRGDFTPISTGDTGSELDPMVGTDFGTRSLPTPDFSMSAGTFGSDLETPATFMEERLGLENTGLSDIPELVNSAEELNFLEADNMTPTGGSPGTQDVSTLSIRTRAVAQYLQNHSPINPISEDPSGELSLNKILEGKTRKIAARMFFETLVLKNYGLVDVRQEEPYGDITLKMTPKLSKAQF</sequence>
<comment type="caution">
    <text evidence="11">The sequence shown here is derived from an EMBL/GenBank/DDBJ whole genome shotgun (WGS) entry which is preliminary data.</text>
</comment>
<feature type="region of interest" description="Disordered" evidence="8">
    <location>
        <begin position="570"/>
        <end position="596"/>
    </location>
</feature>
<dbReference type="InterPro" id="IPR039781">
    <property type="entry name" value="Rad21/Rec8-like"/>
</dbReference>
<dbReference type="GO" id="GO:1990414">
    <property type="term" value="P:replication-born double-strand break repair via sister chromatid exchange"/>
    <property type="evidence" value="ECO:0007669"/>
    <property type="project" value="TreeGrafter"/>
</dbReference>
<dbReference type="GO" id="GO:0007059">
    <property type="term" value="P:chromosome segregation"/>
    <property type="evidence" value="ECO:0007669"/>
    <property type="project" value="UniProtKB-KW"/>
</dbReference>
<organism evidence="11 12">
    <name type="scientific">Vitis rotundifolia</name>
    <name type="common">Muscadine grape</name>
    <dbReference type="NCBI Taxonomy" id="103349"/>
    <lineage>
        <taxon>Eukaryota</taxon>
        <taxon>Viridiplantae</taxon>
        <taxon>Streptophyta</taxon>
        <taxon>Embryophyta</taxon>
        <taxon>Tracheophyta</taxon>
        <taxon>Spermatophyta</taxon>
        <taxon>Magnoliopsida</taxon>
        <taxon>eudicotyledons</taxon>
        <taxon>Gunneridae</taxon>
        <taxon>Pentapetalae</taxon>
        <taxon>rosids</taxon>
        <taxon>Vitales</taxon>
        <taxon>Vitaceae</taxon>
        <taxon>Viteae</taxon>
        <taxon>Vitis</taxon>
    </lineage>
</organism>
<feature type="domain" description="Rad21/Rec8-like protein N-terminal" evidence="10">
    <location>
        <begin position="1"/>
        <end position="101"/>
    </location>
</feature>
<evidence type="ECO:0000256" key="6">
    <source>
        <dbReference type="ARBA" id="ARBA00023242"/>
    </source>
</evidence>
<dbReference type="AlphaFoldDB" id="A0AA38ZBY9"/>
<dbReference type="PANTHER" id="PTHR12585:SF55">
    <property type="entry name" value="SISTER CHROMATID COHESION 1 PROTEIN 3"/>
    <property type="match status" value="1"/>
</dbReference>
<dbReference type="InterPro" id="IPR006910">
    <property type="entry name" value="Rad21_Rec8_N"/>
</dbReference>
<evidence type="ECO:0000313" key="11">
    <source>
        <dbReference type="EMBL" id="KAJ9685767.1"/>
    </source>
</evidence>
<evidence type="ECO:0000256" key="5">
    <source>
        <dbReference type="ARBA" id="ARBA00022829"/>
    </source>
</evidence>
<name>A0AA38ZBY9_VITRO</name>
<feature type="compositionally biased region" description="Polar residues" evidence="8">
    <location>
        <begin position="571"/>
        <end position="589"/>
    </location>
</feature>
<evidence type="ECO:0000256" key="7">
    <source>
        <dbReference type="ARBA" id="ARBA00064543"/>
    </source>
</evidence>